<keyword evidence="1" id="KW-0808">Transferase</keyword>
<dbReference type="KEGG" id="ppso:QPJ95_08185"/>
<dbReference type="Proteomes" id="UP001238334">
    <property type="component" value="Chromosome"/>
</dbReference>
<name>A0A9Y2P5Z4_9RHOB</name>
<evidence type="ECO:0000313" key="2">
    <source>
        <dbReference type="Proteomes" id="UP001238334"/>
    </source>
</evidence>
<reference evidence="1 2" key="1">
    <citation type="submission" date="2023-06" db="EMBL/GenBank/DDBJ databases">
        <title>Parasedimentitalea psychrophila sp. nov., a psychrophilic bacterium isolated from deep-sea sediment.</title>
        <authorList>
            <person name="Li A."/>
        </authorList>
    </citation>
    <scope>NUCLEOTIDE SEQUENCE [LARGE SCALE GENOMIC DNA]</scope>
    <source>
        <strain evidence="1 2">QS115</strain>
    </source>
</reference>
<dbReference type="GO" id="GO:0016757">
    <property type="term" value="F:glycosyltransferase activity"/>
    <property type="evidence" value="ECO:0007669"/>
    <property type="project" value="UniProtKB-KW"/>
</dbReference>
<evidence type="ECO:0000313" key="1">
    <source>
        <dbReference type="EMBL" id="WIY26879.1"/>
    </source>
</evidence>
<organism evidence="1 2">
    <name type="scientific">Parasedimentitalea psychrophila</name>
    <dbReference type="NCBI Taxonomy" id="2997337"/>
    <lineage>
        <taxon>Bacteria</taxon>
        <taxon>Pseudomonadati</taxon>
        <taxon>Pseudomonadota</taxon>
        <taxon>Alphaproteobacteria</taxon>
        <taxon>Rhodobacterales</taxon>
        <taxon>Paracoccaceae</taxon>
        <taxon>Parasedimentitalea</taxon>
    </lineage>
</organism>
<protein>
    <submittedName>
        <fullName evidence="1">Glycosyltransferase family 2 protein</fullName>
        <ecNumber evidence="1">2.4.-.-</ecNumber>
    </submittedName>
</protein>
<dbReference type="SUPFAM" id="SSF53448">
    <property type="entry name" value="Nucleotide-diphospho-sugar transferases"/>
    <property type="match status" value="1"/>
</dbReference>
<keyword evidence="2" id="KW-1185">Reference proteome</keyword>
<dbReference type="RefSeq" id="WP_270917321.1">
    <property type="nucleotide sequence ID" value="NZ_CP127247.1"/>
</dbReference>
<accession>A0A9Y2P5Z4</accession>
<dbReference type="Gene3D" id="3.90.550.10">
    <property type="entry name" value="Spore Coat Polysaccharide Biosynthesis Protein SpsA, Chain A"/>
    <property type="match status" value="1"/>
</dbReference>
<sequence>MTAPELPEQAISWREAYRLRWRRRRALWRSYKSRHHLAVVSDRTDTIKPDDIVAVVVLRNEITRLPFFLEHYRRLGVAQFLVVDNDSDDGSAEFLAAQPDVSLWHTAQSYHASRFGLDWLTWLQINYAQGHWCLLVDADELLVYSGDDSRDLRQLTAWLEGRGQLGFGALMLDLYPKGPLDQCAYAPGQDPRDVMPWFDPSPYRVVRQAPMGNLWVQGGARERMFYGDDLRRSPTLNKTPLVKWSRRYSYVNSTHSLLPPQLNLLYDGPGGQAPSGVLLHTKFLPEIVSKSAIEKQRQQHFHRPADFDPYYDRLSTAPDMWHPGSVKLQGTRQLEALGLMRRLDW</sequence>
<dbReference type="EMBL" id="CP127247">
    <property type="protein sequence ID" value="WIY26879.1"/>
    <property type="molecule type" value="Genomic_DNA"/>
</dbReference>
<dbReference type="Pfam" id="PF13704">
    <property type="entry name" value="Glyco_tranf_2_4"/>
    <property type="match status" value="1"/>
</dbReference>
<gene>
    <name evidence="1" type="ORF">QPJ95_08185</name>
</gene>
<dbReference type="InterPro" id="IPR029044">
    <property type="entry name" value="Nucleotide-diphossugar_trans"/>
</dbReference>
<dbReference type="EC" id="2.4.-.-" evidence="1"/>
<dbReference type="AlphaFoldDB" id="A0A9Y2P5Z4"/>
<keyword evidence="1" id="KW-0328">Glycosyltransferase</keyword>
<proteinExistence type="predicted"/>